<organism evidence="2 3">
    <name type="scientific">Leuconostoc gasicomitatum</name>
    <dbReference type="NCBI Taxonomy" id="115778"/>
    <lineage>
        <taxon>Bacteria</taxon>
        <taxon>Bacillati</taxon>
        <taxon>Bacillota</taxon>
        <taxon>Bacilli</taxon>
        <taxon>Lactobacillales</taxon>
        <taxon>Lactobacillaceae</taxon>
        <taxon>Leuconostoc</taxon>
        <taxon>Leuconostoc gelidum group</taxon>
    </lineage>
</organism>
<dbReference type="RefSeq" id="WP_089885828.1">
    <property type="nucleotide sequence ID" value="NZ_CBCPIF010000001.1"/>
</dbReference>
<evidence type="ECO:0000256" key="1">
    <source>
        <dbReference type="SAM" id="Phobius"/>
    </source>
</evidence>
<name>A0A9Q3XTL6_9LACO</name>
<dbReference type="Pfam" id="PF01297">
    <property type="entry name" value="ZnuA"/>
    <property type="match status" value="1"/>
</dbReference>
<accession>A0A9Q3XTL6</accession>
<sequence>MKKQVLYAILTISLIPIGIFLIGMKMTVATHPTHHVPVQIVTDNVAYQQIAQAVANTSGHVSLLSGNLAQNNEKSIFKQAEILVTDSHQNQLLTQRRNLKLHSKLLVASDVVKNQAYANYWLSPEITLKTIARLSDLLSDLDPRNRNNYINNSQKLNEQTQALSQGIESLKQEKNVHYIATNNAQQVFMTQLNYTSDVSNIEITSDKDFDKLTKRIRDKQIRFVLTASQDQSDRDRHLVALAKSANVPVITFNQVLPSNQKVWQWQLTFVEQLQAVFKPVESGK</sequence>
<keyword evidence="1" id="KW-0472">Membrane</keyword>
<proteinExistence type="predicted"/>
<comment type="caution">
    <text evidence="2">The sequence shown here is derived from an EMBL/GenBank/DDBJ whole genome shotgun (WGS) entry which is preliminary data.</text>
</comment>
<dbReference type="SUPFAM" id="SSF53807">
    <property type="entry name" value="Helical backbone' metal receptor"/>
    <property type="match status" value="1"/>
</dbReference>
<feature type="transmembrane region" description="Helical" evidence="1">
    <location>
        <begin position="6"/>
        <end position="24"/>
    </location>
</feature>
<dbReference type="AlphaFoldDB" id="A0A9Q3XTL6"/>
<dbReference type="GO" id="GO:0046872">
    <property type="term" value="F:metal ion binding"/>
    <property type="evidence" value="ECO:0007669"/>
    <property type="project" value="InterPro"/>
</dbReference>
<protein>
    <submittedName>
        <fullName evidence="2">Zinc ABC transporter substrate-binding protein</fullName>
    </submittedName>
</protein>
<gene>
    <name evidence="2" type="ORF">KIJ12_01315</name>
</gene>
<dbReference type="Gene3D" id="3.40.50.1980">
    <property type="entry name" value="Nitrogenase molybdenum iron protein domain"/>
    <property type="match status" value="1"/>
</dbReference>
<dbReference type="InterPro" id="IPR006127">
    <property type="entry name" value="ZnuA-like"/>
</dbReference>
<dbReference type="GO" id="GO:0030001">
    <property type="term" value="P:metal ion transport"/>
    <property type="evidence" value="ECO:0007669"/>
    <property type="project" value="InterPro"/>
</dbReference>
<evidence type="ECO:0000313" key="3">
    <source>
        <dbReference type="Proteomes" id="UP000752647"/>
    </source>
</evidence>
<keyword evidence="1" id="KW-1133">Transmembrane helix</keyword>
<dbReference type="EMBL" id="JAHBFI010000001">
    <property type="protein sequence ID" value="MBZ5961816.1"/>
    <property type="molecule type" value="Genomic_DNA"/>
</dbReference>
<dbReference type="Proteomes" id="UP000752647">
    <property type="component" value="Unassembled WGS sequence"/>
</dbReference>
<keyword evidence="1" id="KW-0812">Transmembrane</keyword>
<reference evidence="2" key="1">
    <citation type="submission" date="2021-05" db="EMBL/GenBank/DDBJ databases">
        <title>Pangenome of Leuconostoc gelidum warrants species status for Leuconostoc gelidum subsp. gasicomitatum.</title>
        <authorList>
            <person name="Johansson P."/>
            <person name="Sade E."/>
            <person name="Hultman J."/>
            <person name="Auvinen P."/>
            <person name="Bjorkroth J."/>
        </authorList>
    </citation>
    <scope>NUCLEOTIDE SEQUENCE</scope>
    <source>
        <strain evidence="2">A.21.4</strain>
    </source>
</reference>
<evidence type="ECO:0000313" key="2">
    <source>
        <dbReference type="EMBL" id="MBZ5961816.1"/>
    </source>
</evidence>